<gene>
    <name evidence="8" type="ORF">EB796_015322</name>
</gene>
<evidence type="ECO:0000256" key="5">
    <source>
        <dbReference type="SAM" id="MobiDB-lite"/>
    </source>
</evidence>
<dbReference type="PANTHER" id="PTHR10177">
    <property type="entry name" value="CYCLINS"/>
    <property type="match status" value="1"/>
</dbReference>
<keyword evidence="2 4" id="KW-0195">Cyclin</keyword>
<feature type="compositionally biased region" description="Basic and acidic residues" evidence="5">
    <location>
        <begin position="248"/>
        <end position="265"/>
    </location>
</feature>
<comment type="caution">
    <text evidence="8">The sequence shown here is derived from an EMBL/GenBank/DDBJ whole genome shotgun (WGS) entry which is preliminary data.</text>
</comment>
<protein>
    <submittedName>
        <fullName evidence="8">CCND3</fullName>
    </submittedName>
</protein>
<dbReference type="Pfam" id="PF02984">
    <property type="entry name" value="Cyclin_C"/>
    <property type="match status" value="1"/>
</dbReference>
<dbReference type="PROSITE" id="PS00292">
    <property type="entry name" value="CYCLINS"/>
    <property type="match status" value="1"/>
</dbReference>
<evidence type="ECO:0000313" key="8">
    <source>
        <dbReference type="EMBL" id="KAF6026371.1"/>
    </source>
</evidence>
<evidence type="ECO:0000256" key="2">
    <source>
        <dbReference type="ARBA" id="ARBA00023127"/>
    </source>
</evidence>
<evidence type="ECO:0000256" key="4">
    <source>
        <dbReference type="RuleBase" id="RU000383"/>
    </source>
</evidence>
<dbReference type="InterPro" id="IPR039361">
    <property type="entry name" value="Cyclin"/>
</dbReference>
<dbReference type="SMART" id="SM01332">
    <property type="entry name" value="Cyclin_C"/>
    <property type="match status" value="1"/>
</dbReference>
<evidence type="ECO:0000256" key="3">
    <source>
        <dbReference type="ARBA" id="ARBA00023306"/>
    </source>
</evidence>
<reference evidence="8" key="1">
    <citation type="submission" date="2020-06" db="EMBL/GenBank/DDBJ databases">
        <title>Draft genome of Bugula neritina, a colonial animal packing powerful symbionts and potential medicines.</title>
        <authorList>
            <person name="Rayko M."/>
        </authorList>
    </citation>
    <scope>NUCLEOTIDE SEQUENCE [LARGE SCALE GENOMIC DNA]</scope>
    <source>
        <strain evidence="8">Kwan_BN1</strain>
    </source>
</reference>
<evidence type="ECO:0000259" key="7">
    <source>
        <dbReference type="SMART" id="SM01332"/>
    </source>
</evidence>
<dbReference type="InterPro" id="IPR004367">
    <property type="entry name" value="Cyclin_C-dom"/>
</dbReference>
<dbReference type="SMART" id="SM00385">
    <property type="entry name" value="CYCLIN"/>
    <property type="match status" value="2"/>
</dbReference>
<dbReference type="InterPro" id="IPR006671">
    <property type="entry name" value="Cyclin_N"/>
</dbReference>
<name>A0A7J7JL51_BUGNE</name>
<dbReference type="EMBL" id="VXIV02002292">
    <property type="protein sequence ID" value="KAF6026371.1"/>
    <property type="molecule type" value="Genomic_DNA"/>
</dbReference>
<dbReference type="FunFam" id="1.10.472.10:FF:000003">
    <property type="entry name" value="G1/S-specific cyclin-D2"/>
    <property type="match status" value="1"/>
</dbReference>
<dbReference type="Pfam" id="PF00134">
    <property type="entry name" value="Cyclin_N"/>
    <property type="match status" value="1"/>
</dbReference>
<feature type="domain" description="Cyclin C-terminal" evidence="7">
    <location>
        <begin position="153"/>
        <end position="264"/>
    </location>
</feature>
<dbReference type="OrthoDB" id="306099at2759"/>
<dbReference type="InterPro" id="IPR048258">
    <property type="entry name" value="Cyclins_cyclin-box"/>
</dbReference>
<evidence type="ECO:0000259" key="6">
    <source>
        <dbReference type="SMART" id="SM00385"/>
    </source>
</evidence>
<proteinExistence type="inferred from homology"/>
<dbReference type="InterPro" id="IPR036915">
    <property type="entry name" value="Cyclin-like_sf"/>
</dbReference>
<evidence type="ECO:0000313" key="9">
    <source>
        <dbReference type="Proteomes" id="UP000593567"/>
    </source>
</evidence>
<dbReference type="GO" id="GO:0051301">
    <property type="term" value="P:cell division"/>
    <property type="evidence" value="ECO:0007669"/>
    <property type="project" value="UniProtKB-KW"/>
</dbReference>
<dbReference type="Gene3D" id="1.10.472.10">
    <property type="entry name" value="Cyclin-like"/>
    <property type="match status" value="2"/>
</dbReference>
<feature type="domain" description="Cyclin-like" evidence="6">
    <location>
        <begin position="59"/>
        <end position="144"/>
    </location>
</feature>
<dbReference type="AlphaFoldDB" id="A0A7J7JL51"/>
<feature type="domain" description="Cyclin-like" evidence="6">
    <location>
        <begin position="157"/>
        <end position="246"/>
    </location>
</feature>
<dbReference type="InterPro" id="IPR013763">
    <property type="entry name" value="Cyclin-like_dom"/>
</dbReference>
<dbReference type="SUPFAM" id="SSF47954">
    <property type="entry name" value="Cyclin-like"/>
    <property type="match status" value="2"/>
</dbReference>
<keyword evidence="1" id="KW-0132">Cell division</keyword>
<sequence length="281" mass="32118">MELLCSETNRIQRAYKDPVFLQDSVLQQHLKLEKFCQIPANHLDQQEDIKPFMRRVVAQWMSEVCEEQQCEEEVFTLSMNFLDRVLVVTKSIARTNLQLLATACMFSASKLKETLPLTAEKLVLYTDNSITRQQLLDWEMLVLSKLKFDLSPVLAFDFLDILLDRLRLPKETQVYLRGLAVSYINILPLDEKCVVYSPSVIASACLCASIEKITNSWRAALYSRILKDLIGADMEQLVECTQRVKQQVGDKDSKYSKESSKDPPKPLHPGTPTDVLDISVN</sequence>
<evidence type="ECO:0000256" key="1">
    <source>
        <dbReference type="ARBA" id="ARBA00022618"/>
    </source>
</evidence>
<accession>A0A7J7JL51</accession>
<keyword evidence="3" id="KW-0131">Cell cycle</keyword>
<keyword evidence="9" id="KW-1185">Reference proteome</keyword>
<feature type="region of interest" description="Disordered" evidence="5">
    <location>
        <begin position="245"/>
        <end position="281"/>
    </location>
</feature>
<organism evidence="8 9">
    <name type="scientific">Bugula neritina</name>
    <name type="common">Brown bryozoan</name>
    <name type="synonym">Sertularia neritina</name>
    <dbReference type="NCBI Taxonomy" id="10212"/>
    <lineage>
        <taxon>Eukaryota</taxon>
        <taxon>Metazoa</taxon>
        <taxon>Spiralia</taxon>
        <taxon>Lophotrochozoa</taxon>
        <taxon>Bryozoa</taxon>
        <taxon>Gymnolaemata</taxon>
        <taxon>Cheilostomatida</taxon>
        <taxon>Flustrina</taxon>
        <taxon>Buguloidea</taxon>
        <taxon>Bugulidae</taxon>
        <taxon>Bugula</taxon>
    </lineage>
</organism>
<comment type="similarity">
    <text evidence="4">Belongs to the cyclin family.</text>
</comment>
<dbReference type="Proteomes" id="UP000593567">
    <property type="component" value="Unassembled WGS sequence"/>
</dbReference>